<proteinExistence type="predicted"/>
<feature type="domain" description="NodB homology" evidence="3">
    <location>
        <begin position="90"/>
        <end position="283"/>
    </location>
</feature>
<evidence type="ECO:0000256" key="1">
    <source>
        <dbReference type="ARBA" id="ARBA00004613"/>
    </source>
</evidence>
<dbReference type="Gene3D" id="3.20.20.370">
    <property type="entry name" value="Glycoside hydrolase/deacetylase"/>
    <property type="match status" value="1"/>
</dbReference>
<dbReference type="EMBL" id="CP042913">
    <property type="protein sequence ID" value="QEG35639.1"/>
    <property type="molecule type" value="Genomic_DNA"/>
</dbReference>
<dbReference type="CDD" id="cd10918">
    <property type="entry name" value="CE4_NodB_like_5s_6s"/>
    <property type="match status" value="1"/>
</dbReference>
<keyword evidence="5" id="KW-1185">Reference proteome</keyword>
<dbReference type="PANTHER" id="PTHR34216">
    <property type="match status" value="1"/>
</dbReference>
<dbReference type="OrthoDB" id="9778320at2"/>
<sequence length="283" mass="32846">MLDTCRSQMLGIYYLATLPKRKHSATRRQSSGRVPIVSLMYHRVADENPNPWTISWDRFRAQMEWLQERFEMVSLDEAQRRIGKDENQRPTACVTFDDGYAENCEKAIPWLIERKIPVTYFVTSQNLVTGEPFSHDIDRNCPLAPNTVDEIREMSDQGIDIGAHSRTHADFGQIDSVEELYDELVGAKLELESMIEKPVRYFAFPFGLPENMTAEAFEVAFQAGYWGVCSAYGGYNLPGDDSFHIQRINGDPQWTRFLNWLTIDPRKLRRERPFSPGNYRDRF</sequence>
<dbReference type="InterPro" id="IPR051398">
    <property type="entry name" value="Polysacch_Deacetylase"/>
</dbReference>
<dbReference type="AlphaFoldDB" id="A0A5B9QCW4"/>
<dbReference type="PROSITE" id="PS51677">
    <property type="entry name" value="NODB"/>
    <property type="match status" value="1"/>
</dbReference>
<accession>A0A5B9QCW4</accession>
<dbReference type="Proteomes" id="UP000323917">
    <property type="component" value="Chromosome"/>
</dbReference>
<evidence type="ECO:0000256" key="2">
    <source>
        <dbReference type="ARBA" id="ARBA00022729"/>
    </source>
</evidence>
<name>A0A5B9QCW4_9BACT</name>
<organism evidence="4 5">
    <name type="scientific">Bythopirellula goksoeyrii</name>
    <dbReference type="NCBI Taxonomy" id="1400387"/>
    <lineage>
        <taxon>Bacteria</taxon>
        <taxon>Pseudomonadati</taxon>
        <taxon>Planctomycetota</taxon>
        <taxon>Planctomycetia</taxon>
        <taxon>Pirellulales</taxon>
        <taxon>Lacipirellulaceae</taxon>
        <taxon>Bythopirellula</taxon>
    </lineage>
</organism>
<dbReference type="SUPFAM" id="SSF88713">
    <property type="entry name" value="Glycoside hydrolase/deacetylase"/>
    <property type="match status" value="1"/>
</dbReference>
<gene>
    <name evidence="4" type="ORF">Pr1d_29410</name>
</gene>
<reference evidence="4 5" key="1">
    <citation type="submission" date="2019-08" db="EMBL/GenBank/DDBJ databases">
        <title>Deep-cultivation of Planctomycetes and their phenomic and genomic characterization uncovers novel biology.</title>
        <authorList>
            <person name="Wiegand S."/>
            <person name="Jogler M."/>
            <person name="Boedeker C."/>
            <person name="Pinto D."/>
            <person name="Vollmers J."/>
            <person name="Rivas-Marin E."/>
            <person name="Kohn T."/>
            <person name="Peeters S.H."/>
            <person name="Heuer A."/>
            <person name="Rast P."/>
            <person name="Oberbeckmann S."/>
            <person name="Bunk B."/>
            <person name="Jeske O."/>
            <person name="Meyerdierks A."/>
            <person name="Storesund J.E."/>
            <person name="Kallscheuer N."/>
            <person name="Luecker S."/>
            <person name="Lage O.M."/>
            <person name="Pohl T."/>
            <person name="Merkel B.J."/>
            <person name="Hornburger P."/>
            <person name="Mueller R.-W."/>
            <person name="Bruemmer F."/>
            <person name="Labrenz M."/>
            <person name="Spormann A.M."/>
            <person name="Op den Camp H."/>
            <person name="Overmann J."/>
            <person name="Amann R."/>
            <person name="Jetten M.S.M."/>
            <person name="Mascher T."/>
            <person name="Medema M.H."/>
            <person name="Devos D.P."/>
            <person name="Kaster A.-K."/>
            <person name="Ovreas L."/>
            <person name="Rohde M."/>
            <person name="Galperin M.Y."/>
            <person name="Jogler C."/>
        </authorList>
    </citation>
    <scope>NUCLEOTIDE SEQUENCE [LARGE SCALE GENOMIC DNA]</scope>
    <source>
        <strain evidence="4 5">Pr1d</strain>
    </source>
</reference>
<evidence type="ECO:0000259" key="3">
    <source>
        <dbReference type="PROSITE" id="PS51677"/>
    </source>
</evidence>
<dbReference type="InterPro" id="IPR002509">
    <property type="entry name" value="NODB_dom"/>
</dbReference>
<comment type="subcellular location">
    <subcellularLocation>
        <location evidence="1">Secreted</location>
    </subcellularLocation>
</comment>
<dbReference type="PANTHER" id="PTHR34216:SF3">
    <property type="entry name" value="POLY-BETA-1,6-N-ACETYL-D-GLUCOSAMINE N-DEACETYLASE"/>
    <property type="match status" value="1"/>
</dbReference>
<dbReference type="Pfam" id="PF01522">
    <property type="entry name" value="Polysacc_deac_1"/>
    <property type="match status" value="1"/>
</dbReference>
<evidence type="ECO:0000313" key="4">
    <source>
        <dbReference type="EMBL" id="QEG35639.1"/>
    </source>
</evidence>
<dbReference type="InterPro" id="IPR011330">
    <property type="entry name" value="Glyco_hydro/deAcase_b/a-brl"/>
</dbReference>
<dbReference type="RefSeq" id="WP_148074134.1">
    <property type="nucleotide sequence ID" value="NZ_CP042913.1"/>
</dbReference>
<protein>
    <submittedName>
        <fullName evidence="4">Polysaccharide deacetylase</fullName>
    </submittedName>
</protein>
<dbReference type="GO" id="GO:0005576">
    <property type="term" value="C:extracellular region"/>
    <property type="evidence" value="ECO:0007669"/>
    <property type="project" value="UniProtKB-SubCell"/>
</dbReference>
<dbReference type="GO" id="GO:0016810">
    <property type="term" value="F:hydrolase activity, acting on carbon-nitrogen (but not peptide) bonds"/>
    <property type="evidence" value="ECO:0007669"/>
    <property type="project" value="InterPro"/>
</dbReference>
<evidence type="ECO:0000313" key="5">
    <source>
        <dbReference type="Proteomes" id="UP000323917"/>
    </source>
</evidence>
<dbReference type="KEGG" id="bgok:Pr1d_29410"/>
<keyword evidence="2" id="KW-0732">Signal</keyword>
<dbReference type="GO" id="GO:0005975">
    <property type="term" value="P:carbohydrate metabolic process"/>
    <property type="evidence" value="ECO:0007669"/>
    <property type="project" value="InterPro"/>
</dbReference>